<dbReference type="EMBL" id="HBGI01000044">
    <property type="protein sequence ID" value="CAD9238305.1"/>
    <property type="molecule type" value="Transcribed_RNA"/>
</dbReference>
<evidence type="ECO:0000256" key="3">
    <source>
        <dbReference type="ARBA" id="ARBA00022989"/>
    </source>
</evidence>
<evidence type="ECO:0000313" key="8">
    <source>
        <dbReference type="EMBL" id="CAD9238304.1"/>
    </source>
</evidence>
<feature type="compositionally biased region" description="Basic and acidic residues" evidence="5">
    <location>
        <begin position="55"/>
        <end position="81"/>
    </location>
</feature>
<reference evidence="8" key="1">
    <citation type="submission" date="2021-01" db="EMBL/GenBank/DDBJ databases">
        <authorList>
            <person name="Corre E."/>
            <person name="Pelletier E."/>
            <person name="Niang G."/>
            <person name="Scheremetjew M."/>
            <person name="Finn R."/>
            <person name="Kale V."/>
            <person name="Holt S."/>
            <person name="Cochrane G."/>
            <person name="Meng A."/>
            <person name="Brown T."/>
            <person name="Cohen L."/>
        </authorList>
    </citation>
    <scope>NUCLEOTIDE SEQUENCE</scope>
    <source>
        <strain evidence="8">CCMP3124</strain>
    </source>
</reference>
<evidence type="ECO:0000313" key="9">
    <source>
        <dbReference type="EMBL" id="CAD9238305.1"/>
    </source>
</evidence>
<feature type="transmembrane region" description="Helical" evidence="6">
    <location>
        <begin position="172"/>
        <end position="193"/>
    </location>
</feature>
<evidence type="ECO:0000259" key="7">
    <source>
        <dbReference type="Pfam" id="PF02656"/>
    </source>
</evidence>
<evidence type="ECO:0000256" key="2">
    <source>
        <dbReference type="ARBA" id="ARBA00022692"/>
    </source>
</evidence>
<evidence type="ECO:0000256" key="5">
    <source>
        <dbReference type="SAM" id="MobiDB-lite"/>
    </source>
</evidence>
<keyword evidence="3 6" id="KW-1133">Transmembrane helix</keyword>
<keyword evidence="4 6" id="KW-0472">Membrane</keyword>
<feature type="compositionally biased region" description="Acidic residues" evidence="5">
    <location>
        <begin position="1"/>
        <end position="10"/>
    </location>
</feature>
<keyword evidence="2 6" id="KW-0812">Transmembrane</keyword>
<dbReference type="InterPro" id="IPR003807">
    <property type="entry name" value="DUF202"/>
</dbReference>
<feature type="compositionally biased region" description="Basic and acidic residues" evidence="5">
    <location>
        <begin position="14"/>
        <end position="34"/>
    </location>
</feature>
<feature type="transmembrane region" description="Helical" evidence="6">
    <location>
        <begin position="101"/>
        <end position="119"/>
    </location>
</feature>
<evidence type="ECO:0000256" key="4">
    <source>
        <dbReference type="ARBA" id="ARBA00023136"/>
    </source>
</evidence>
<comment type="subcellular location">
    <subcellularLocation>
        <location evidence="1">Endomembrane system</location>
        <topology evidence="1">Multi-pass membrane protein</topology>
    </subcellularLocation>
</comment>
<dbReference type="AlphaFoldDB" id="A0A6T5VQV8"/>
<dbReference type="EMBL" id="HBGI01000043">
    <property type="protein sequence ID" value="CAD9238304.1"/>
    <property type="molecule type" value="Transcribed_RNA"/>
</dbReference>
<dbReference type="Pfam" id="PF02656">
    <property type="entry name" value="DUF202"/>
    <property type="match status" value="1"/>
</dbReference>
<feature type="domain" description="DUF202" evidence="7">
    <location>
        <begin position="95"/>
        <end position="157"/>
    </location>
</feature>
<name>A0A6T5VQV8_9RHOD</name>
<feature type="region of interest" description="Disordered" evidence="5">
    <location>
        <begin position="1"/>
        <end position="90"/>
    </location>
</feature>
<evidence type="ECO:0000256" key="1">
    <source>
        <dbReference type="ARBA" id="ARBA00004127"/>
    </source>
</evidence>
<sequence>MSDTDLEDAVVESIRTRANDRERGVDEEDEKSRESPLQNANARRRANAEFYDSIEDGRHGADTGGRGDAHEQTRNGRDVGGGRKVAKGNDLKTNMGNERTFFKWMFTGLHVGTASTWVLKFFAEPGPSELWMALFAWIVAFAIVGYGLAGYYRRRRAIFDGKSVSEAESPTAVVLVALASTLTMGGIILYSVVSIESAY</sequence>
<gene>
    <name evidence="8" type="ORF">EAUS1353_LOCUS33</name>
    <name evidence="9" type="ORF">EAUS1353_LOCUS34</name>
</gene>
<organism evidence="8">
    <name type="scientific">Erythrolobus australicus</name>
    <dbReference type="NCBI Taxonomy" id="1077150"/>
    <lineage>
        <taxon>Eukaryota</taxon>
        <taxon>Rhodophyta</taxon>
        <taxon>Bangiophyceae</taxon>
        <taxon>Porphyridiales</taxon>
        <taxon>Porphyridiaceae</taxon>
        <taxon>Erythrolobus</taxon>
    </lineage>
</organism>
<protein>
    <recommendedName>
        <fullName evidence="7">DUF202 domain-containing protein</fullName>
    </recommendedName>
</protein>
<feature type="transmembrane region" description="Helical" evidence="6">
    <location>
        <begin position="131"/>
        <end position="152"/>
    </location>
</feature>
<proteinExistence type="predicted"/>
<evidence type="ECO:0000256" key="6">
    <source>
        <dbReference type="SAM" id="Phobius"/>
    </source>
</evidence>
<accession>A0A6T5VQV8</accession>
<dbReference type="GO" id="GO:0012505">
    <property type="term" value="C:endomembrane system"/>
    <property type="evidence" value="ECO:0007669"/>
    <property type="project" value="UniProtKB-SubCell"/>
</dbReference>